<keyword evidence="1" id="KW-0472">Membrane</keyword>
<feature type="transmembrane region" description="Helical" evidence="1">
    <location>
        <begin position="499"/>
        <end position="521"/>
    </location>
</feature>
<dbReference type="Proteomes" id="UP000319771">
    <property type="component" value="Unassembled WGS sequence"/>
</dbReference>
<feature type="transmembrane region" description="Helical" evidence="1">
    <location>
        <begin position="605"/>
        <end position="632"/>
    </location>
</feature>
<dbReference type="InterPro" id="IPR027463">
    <property type="entry name" value="AcrB_DN_DC_subdom"/>
</dbReference>
<proteinExistence type="predicted"/>
<name>A0A538U5G9_UNCEI</name>
<evidence type="ECO:0000256" key="1">
    <source>
        <dbReference type="SAM" id="Phobius"/>
    </source>
</evidence>
<gene>
    <name evidence="3" type="ORF">E6K81_10805</name>
</gene>
<feature type="transmembrane region" description="Helical" evidence="1">
    <location>
        <begin position="575"/>
        <end position="593"/>
    </location>
</feature>
<dbReference type="PANTHER" id="PTHR32063">
    <property type="match status" value="1"/>
</dbReference>
<evidence type="ECO:0000259" key="2">
    <source>
        <dbReference type="PROSITE" id="PS50156"/>
    </source>
</evidence>
<feature type="transmembrane region" description="Helical" evidence="1">
    <location>
        <begin position="37"/>
        <end position="59"/>
    </location>
</feature>
<feature type="transmembrane region" description="Helical" evidence="1">
    <location>
        <begin position="66"/>
        <end position="92"/>
    </location>
</feature>
<feature type="transmembrane region" description="Helical" evidence="1">
    <location>
        <begin position="533"/>
        <end position="554"/>
    </location>
</feature>
<organism evidence="3 4">
    <name type="scientific">Eiseniibacteriota bacterium</name>
    <dbReference type="NCBI Taxonomy" id="2212470"/>
    <lineage>
        <taxon>Bacteria</taxon>
        <taxon>Candidatus Eiseniibacteriota</taxon>
    </lineage>
</organism>
<dbReference type="Gene3D" id="3.30.2090.10">
    <property type="entry name" value="Multidrug efflux transporter AcrB TolC docking domain, DN and DC subdomains"/>
    <property type="match status" value="1"/>
</dbReference>
<evidence type="ECO:0000313" key="4">
    <source>
        <dbReference type="Proteomes" id="UP000319771"/>
    </source>
</evidence>
<feature type="domain" description="SSD" evidence="2">
    <location>
        <begin position="1"/>
        <end position="91"/>
    </location>
</feature>
<dbReference type="Gene3D" id="3.30.70.1430">
    <property type="entry name" value="Multidrug efflux transporter AcrB pore domain"/>
    <property type="match status" value="1"/>
</dbReference>
<dbReference type="SUPFAM" id="SSF82714">
    <property type="entry name" value="Multidrug efflux transporter AcrB TolC docking domain, DN and DC subdomains"/>
    <property type="match status" value="1"/>
</dbReference>
<dbReference type="GO" id="GO:0005886">
    <property type="term" value="C:plasma membrane"/>
    <property type="evidence" value="ECO:0007669"/>
    <property type="project" value="TreeGrafter"/>
</dbReference>
<feature type="non-terminal residue" evidence="3">
    <location>
        <position position="1"/>
    </location>
</feature>
<dbReference type="InterPro" id="IPR001036">
    <property type="entry name" value="Acrflvin-R"/>
</dbReference>
<keyword evidence="1" id="KW-0812">Transmembrane</keyword>
<dbReference type="Gene3D" id="1.20.1640.10">
    <property type="entry name" value="Multidrug efflux transporter AcrB transmembrane domain"/>
    <property type="match status" value="2"/>
</dbReference>
<feature type="transmembrane region" description="Helical" evidence="1">
    <location>
        <begin position="476"/>
        <end position="492"/>
    </location>
</feature>
<dbReference type="GO" id="GO:0042910">
    <property type="term" value="F:xenobiotic transmembrane transporter activity"/>
    <property type="evidence" value="ECO:0007669"/>
    <property type="project" value="TreeGrafter"/>
</dbReference>
<dbReference type="PRINTS" id="PR00702">
    <property type="entry name" value="ACRIFLAVINRP"/>
</dbReference>
<evidence type="ECO:0000313" key="3">
    <source>
        <dbReference type="EMBL" id="TMQ71130.1"/>
    </source>
</evidence>
<dbReference type="EMBL" id="VBPB01000182">
    <property type="protein sequence ID" value="TMQ71130.1"/>
    <property type="molecule type" value="Genomic_DNA"/>
</dbReference>
<dbReference type="SUPFAM" id="SSF82866">
    <property type="entry name" value="Multidrug efflux transporter AcrB transmembrane domain"/>
    <property type="match status" value="2"/>
</dbReference>
<comment type="caution">
    <text evidence="3">The sequence shown here is derived from an EMBL/GenBank/DDBJ whole genome shotgun (WGS) entry which is preliminary data.</text>
</comment>
<keyword evidence="1" id="KW-1133">Transmembrane helix</keyword>
<dbReference type="SUPFAM" id="SSF82693">
    <property type="entry name" value="Multidrug efflux transporter AcrB pore domain, PN1, PN2, PC1 and PC2 subdomains"/>
    <property type="match status" value="2"/>
</dbReference>
<dbReference type="Gene3D" id="3.30.70.1440">
    <property type="entry name" value="Multidrug efflux transporter AcrB pore domain"/>
    <property type="match status" value="1"/>
</dbReference>
<accession>A0A538U5G9</accession>
<feature type="transmembrane region" description="Helical" evidence="1">
    <location>
        <begin position="144"/>
        <end position="163"/>
    </location>
</feature>
<dbReference type="InterPro" id="IPR000731">
    <property type="entry name" value="SSD"/>
</dbReference>
<dbReference type="PANTHER" id="PTHR32063:SF11">
    <property type="entry name" value="CATION OR DRUG EFFLUX SYSTEM PROTEIN"/>
    <property type="match status" value="1"/>
</dbReference>
<reference evidence="3 4" key="1">
    <citation type="journal article" date="2019" name="Nat. Microbiol.">
        <title>Mediterranean grassland soil C-N compound turnover is dependent on rainfall and depth, and is mediated by genomically divergent microorganisms.</title>
        <authorList>
            <person name="Diamond S."/>
            <person name="Andeer P.F."/>
            <person name="Li Z."/>
            <person name="Crits-Christoph A."/>
            <person name="Burstein D."/>
            <person name="Anantharaman K."/>
            <person name="Lane K.R."/>
            <person name="Thomas B.C."/>
            <person name="Pan C."/>
            <person name="Northen T.R."/>
            <person name="Banfield J.F."/>
        </authorList>
    </citation>
    <scope>NUCLEOTIDE SEQUENCE [LARGE SCALE GENOMIC DNA]</scope>
    <source>
        <strain evidence="3">WS_11</strain>
    </source>
</reference>
<dbReference type="AlphaFoldDB" id="A0A538U5G9"/>
<protein>
    <submittedName>
        <fullName evidence="3">Hydrophobe/amphiphile efflux-1 family RND transporter</fullName>
    </submittedName>
</protein>
<dbReference type="PROSITE" id="PS50156">
    <property type="entry name" value="SSD"/>
    <property type="match status" value="1"/>
</dbReference>
<sequence length="642" mass="68506">IVVDDAIVVVENVERALSEGLAPVEAARRAMSEVGGAVVAASLVLCAVFIPSAFVAGISGQFFRQFAVTIAVSTVLSLFVSLTLSPALAAVLMRGHDHGEPADAFTRLWNRLLGGFFGQFNRAFAAATARYVSAAGGLLRRTGLALAVYAALLAATILLFRSVPTGFIPAQDQGYLITVIQLPDGASLERTDAVVRQAAEIALGVEGVTYAVEFVGFSGATRANAANAAAIFIGLTPFEERDKSGRRAPKLIAELNEKFSAVQEGFVTVIAPPPVRGLGTAGGFKLYVQDRASQGSAALQSATDALVAAGNADPALRGLFTTFRASTPQLYADIDRTRAKKMDVPLGNVFEALQIYLGSIYVNDFNYLGRTFQVRAQADTEFRADERAVARFKTRNRGGEMVSLGAVVDLKRIIGPDRVVRYNLYPAAEINGDSRPGVSSGTALAALTRVADETLPAGFGIAWTDLAYQELLTGNTAAYVFALSVLFVFLTLSAQFESWALPFAIILIVPMCLLFAMLGVTIRGQDNNLLTQIGLIVLVGLAAKNAILIVEFASARERAGLARRDAILEACRLRLRPILMTSFAFILGVVPLVTASGAGAEMRQALGTAVFAGMIGVTFFGLFLTPIFYWTVRNLTDRWRRP</sequence>
<dbReference type="Pfam" id="PF00873">
    <property type="entry name" value="ACR_tran"/>
    <property type="match status" value="1"/>
</dbReference>